<gene>
    <name evidence="5" type="ORF">H9819_06300</name>
</gene>
<accession>A0A9D2A4Q2</accession>
<proteinExistence type="predicted"/>
<feature type="domain" description="Bvu-2165-like IHF-HU-like DNA-binding" evidence="4">
    <location>
        <begin position="14"/>
        <end position="131"/>
    </location>
</feature>
<reference evidence="5" key="1">
    <citation type="journal article" date="2021" name="PeerJ">
        <title>Extensive microbial diversity within the chicken gut microbiome revealed by metagenomics and culture.</title>
        <authorList>
            <person name="Gilroy R."/>
            <person name="Ravi A."/>
            <person name="Getino M."/>
            <person name="Pursley I."/>
            <person name="Horton D.L."/>
            <person name="Alikhan N.F."/>
            <person name="Baker D."/>
            <person name="Gharbi K."/>
            <person name="Hall N."/>
            <person name="Watson M."/>
            <person name="Adriaenssens E.M."/>
            <person name="Foster-Nyarko E."/>
            <person name="Jarju S."/>
            <person name="Secka A."/>
            <person name="Antonio M."/>
            <person name="Oren A."/>
            <person name="Chaudhuri R.R."/>
            <person name="La Ragione R."/>
            <person name="Hildebrand F."/>
            <person name="Pallen M.J."/>
        </authorList>
    </citation>
    <scope>NUCLEOTIDE SEQUENCE</scope>
    <source>
        <strain evidence="5">ChiHjej12B11-24981</strain>
    </source>
</reference>
<dbReference type="InterPro" id="IPR010992">
    <property type="entry name" value="IHF-like_DNA-bd_dom_sf"/>
</dbReference>
<keyword evidence="1" id="KW-0238">DNA-binding</keyword>
<dbReference type="GO" id="GO:0003677">
    <property type="term" value="F:DNA binding"/>
    <property type="evidence" value="ECO:0007669"/>
    <property type="project" value="UniProtKB-KW"/>
</dbReference>
<evidence type="ECO:0000313" key="6">
    <source>
        <dbReference type="Proteomes" id="UP000824023"/>
    </source>
</evidence>
<reference evidence="5" key="2">
    <citation type="submission" date="2021-04" db="EMBL/GenBank/DDBJ databases">
        <authorList>
            <person name="Gilroy R."/>
        </authorList>
    </citation>
    <scope>NUCLEOTIDE SEQUENCE</scope>
    <source>
        <strain evidence="5">ChiHjej12B11-24981</strain>
    </source>
</reference>
<dbReference type="Gene3D" id="2.70.50.70">
    <property type="match status" value="1"/>
</dbReference>
<dbReference type="EMBL" id="DXCK01000089">
    <property type="protein sequence ID" value="HIZ01848.1"/>
    <property type="molecule type" value="Genomic_DNA"/>
</dbReference>
<evidence type="ECO:0000256" key="1">
    <source>
        <dbReference type="ARBA" id="ARBA00023125"/>
    </source>
</evidence>
<dbReference type="Pfam" id="PF14848">
    <property type="entry name" value="HU-DNA_bdg"/>
    <property type="match status" value="1"/>
</dbReference>
<comment type="caution">
    <text evidence="5">The sequence shown here is derived from an EMBL/GenBank/DDBJ whole genome shotgun (WGS) entry which is preliminary data.</text>
</comment>
<organism evidence="5 6">
    <name type="scientific">Candidatus Bacteroides merdipullorum</name>
    <dbReference type="NCBI Taxonomy" id="2838474"/>
    <lineage>
        <taxon>Bacteria</taxon>
        <taxon>Pseudomonadati</taxon>
        <taxon>Bacteroidota</taxon>
        <taxon>Bacteroidia</taxon>
        <taxon>Bacteroidales</taxon>
        <taxon>Bacteroidaceae</taxon>
        <taxon>Bacteroides</taxon>
    </lineage>
</organism>
<feature type="domain" description="DUF4469" evidence="3">
    <location>
        <begin position="158"/>
        <end position="252"/>
    </location>
</feature>
<evidence type="ECO:0000256" key="2">
    <source>
        <dbReference type="SAM" id="MobiDB-lite"/>
    </source>
</evidence>
<dbReference type="Pfam" id="PF14734">
    <property type="entry name" value="DUF4469"/>
    <property type="match status" value="1"/>
</dbReference>
<evidence type="ECO:0000313" key="5">
    <source>
        <dbReference type="EMBL" id="HIZ01848.1"/>
    </source>
</evidence>
<evidence type="ECO:0000259" key="4">
    <source>
        <dbReference type="Pfam" id="PF14848"/>
    </source>
</evidence>
<name>A0A9D2A4Q2_9BACE</name>
<dbReference type="Gene3D" id="4.10.520.10">
    <property type="entry name" value="IHF-like DNA-binding proteins"/>
    <property type="match status" value="1"/>
</dbReference>
<feature type="region of interest" description="Disordered" evidence="2">
    <location>
        <begin position="258"/>
        <end position="284"/>
    </location>
</feature>
<dbReference type="InterPro" id="IPR027824">
    <property type="entry name" value="DUF4469"/>
</dbReference>
<dbReference type="AlphaFoldDB" id="A0A9D2A4Q2"/>
<dbReference type="Proteomes" id="UP000824023">
    <property type="component" value="Unassembled WGS sequence"/>
</dbReference>
<sequence length="284" mass="30364">MEEKNSQRSVLNLLAQENVLTKDVDNDYYLSIRRQDTLDIKTLAKEVAKSHGGKTASEVEMLTNEVLELAAWYLSNGFSVNTPLGYFQTNVQGIVTDAELDNIDTSRIKLSVGYTMSQGMTTMLGNAKINVEVDKAKVGPQISAVISSQDAKNPDAVTRGESVPVKAGATTIIRGRNLKVGGPADSGVGITLTRTDQEAEPIFIPAADLYPNEPKEVGFIMPASAPDGSTWSVTLKTQIGSRRGVFLKEPREFTLQSAFTVGQASSPTTPGSGDDDDSGQGTFG</sequence>
<protein>
    <submittedName>
        <fullName evidence="5">DUF4469 domain-containing protein</fullName>
    </submittedName>
</protein>
<dbReference type="InterPro" id="IPR049893">
    <property type="entry name" value="Bvu_2165-like_IHF-HU-DNA_bdg"/>
</dbReference>
<evidence type="ECO:0000259" key="3">
    <source>
        <dbReference type="Pfam" id="PF14734"/>
    </source>
</evidence>